<feature type="transmembrane region" description="Helical" evidence="7">
    <location>
        <begin position="12"/>
        <end position="34"/>
    </location>
</feature>
<evidence type="ECO:0000256" key="6">
    <source>
        <dbReference type="ARBA" id="ARBA00022777"/>
    </source>
</evidence>
<evidence type="ECO:0000313" key="10">
    <source>
        <dbReference type="Proteomes" id="UP001289066"/>
    </source>
</evidence>
<keyword evidence="4" id="KW-0808">Transferase</keyword>
<organism evidence="9 10">
    <name type="scientific">Clostridium perfringens</name>
    <dbReference type="NCBI Taxonomy" id="1502"/>
    <lineage>
        <taxon>Bacteria</taxon>
        <taxon>Bacillati</taxon>
        <taxon>Bacillota</taxon>
        <taxon>Clostridia</taxon>
        <taxon>Eubacteriales</taxon>
        <taxon>Clostridiaceae</taxon>
        <taxon>Clostridium</taxon>
    </lineage>
</organism>
<dbReference type="Pfam" id="PF00358">
    <property type="entry name" value="PTS_EIIA_1"/>
    <property type="match status" value="1"/>
</dbReference>
<evidence type="ECO:0000256" key="7">
    <source>
        <dbReference type="SAM" id="Phobius"/>
    </source>
</evidence>
<accession>A0AAW9J340</accession>
<gene>
    <name evidence="9" type="ORF">GNF81_15170</name>
</gene>
<evidence type="ECO:0000256" key="5">
    <source>
        <dbReference type="ARBA" id="ARBA00022683"/>
    </source>
</evidence>
<dbReference type="InterPro" id="IPR050890">
    <property type="entry name" value="PTS_EIIA_component"/>
</dbReference>
<evidence type="ECO:0000256" key="4">
    <source>
        <dbReference type="ARBA" id="ARBA00022679"/>
    </source>
</evidence>
<dbReference type="GO" id="GO:0005737">
    <property type="term" value="C:cytoplasm"/>
    <property type="evidence" value="ECO:0007669"/>
    <property type="project" value="UniProtKB-SubCell"/>
</dbReference>
<protein>
    <recommendedName>
        <fullName evidence="8">PTS EIIA type-1 domain-containing protein</fullName>
    </recommendedName>
</protein>
<keyword evidence="2" id="KW-0813">Transport</keyword>
<dbReference type="AlphaFoldDB" id="A0AAW9J340"/>
<dbReference type="PROSITE" id="PS51093">
    <property type="entry name" value="PTS_EIIA_TYPE_1"/>
    <property type="match status" value="1"/>
</dbReference>
<evidence type="ECO:0000256" key="3">
    <source>
        <dbReference type="ARBA" id="ARBA00022597"/>
    </source>
</evidence>
<dbReference type="PANTHER" id="PTHR45008:SF1">
    <property type="entry name" value="PTS SYSTEM GLUCOSE-SPECIFIC EIIA COMPONENT"/>
    <property type="match status" value="1"/>
</dbReference>
<evidence type="ECO:0000259" key="8">
    <source>
        <dbReference type="PROSITE" id="PS51093"/>
    </source>
</evidence>
<dbReference type="FunFam" id="2.70.70.10:FF:000001">
    <property type="entry name" value="PTS system glucose-specific IIA component"/>
    <property type="match status" value="1"/>
</dbReference>
<evidence type="ECO:0000313" key="9">
    <source>
        <dbReference type="EMBL" id="MDZ5034066.1"/>
    </source>
</evidence>
<dbReference type="InterPro" id="IPR001127">
    <property type="entry name" value="PTS_EIIA_1_perm"/>
</dbReference>
<dbReference type="Proteomes" id="UP001289066">
    <property type="component" value="Unassembled WGS sequence"/>
</dbReference>
<keyword evidence="6" id="KW-0418">Kinase</keyword>
<evidence type="ECO:0000256" key="1">
    <source>
        <dbReference type="ARBA" id="ARBA00004496"/>
    </source>
</evidence>
<proteinExistence type="predicted"/>
<dbReference type="GO" id="GO:0016301">
    <property type="term" value="F:kinase activity"/>
    <property type="evidence" value="ECO:0007669"/>
    <property type="project" value="UniProtKB-KW"/>
</dbReference>
<keyword evidence="7" id="KW-1133">Transmembrane helix</keyword>
<name>A0AAW9J340_CLOPF</name>
<sequence length="205" mass="22280">MIDPATNSMDNIKVAVIGVIVAMAIAFALTMIFFKDKEEDKVEVEDTKKEVIKSNLEKEVVNMPMEGTILPLSEVSDDAFAEGVLGKGLAIKPSKGIVKSPVKGTVTTLFPTYHAIGLTSETGVELLIHVGMDTVNLQGKHFSPKVKQGDTVEIGDELLEFDIKGIEEEGYSTITPIVVTNHDQYFDVIESGLSENSSDFLTVIF</sequence>
<dbReference type="InterPro" id="IPR011055">
    <property type="entry name" value="Dup_hybrid_motif"/>
</dbReference>
<dbReference type="Gene3D" id="2.70.70.10">
    <property type="entry name" value="Glucose Permease (Domain IIA)"/>
    <property type="match status" value="1"/>
</dbReference>
<dbReference type="PANTHER" id="PTHR45008">
    <property type="entry name" value="PTS SYSTEM GLUCOSE-SPECIFIC EIIA COMPONENT"/>
    <property type="match status" value="1"/>
</dbReference>
<keyword evidence="3" id="KW-0762">Sugar transport</keyword>
<dbReference type="SUPFAM" id="SSF51261">
    <property type="entry name" value="Duplicated hybrid motif"/>
    <property type="match status" value="1"/>
</dbReference>
<dbReference type="EMBL" id="WNVG01000191">
    <property type="protein sequence ID" value="MDZ5034066.1"/>
    <property type="molecule type" value="Genomic_DNA"/>
</dbReference>
<evidence type="ECO:0000256" key="2">
    <source>
        <dbReference type="ARBA" id="ARBA00022448"/>
    </source>
</evidence>
<dbReference type="RefSeq" id="WP_322412580.1">
    <property type="nucleotide sequence ID" value="NZ_WNVG01000191.1"/>
</dbReference>
<dbReference type="NCBIfam" id="TIGR00830">
    <property type="entry name" value="PTBA"/>
    <property type="match status" value="1"/>
</dbReference>
<comment type="caution">
    <text evidence="9">The sequence shown here is derived from an EMBL/GenBank/DDBJ whole genome shotgun (WGS) entry which is preliminary data.</text>
</comment>
<dbReference type="PROSITE" id="PS00371">
    <property type="entry name" value="PTS_EIIA_TYPE_1_HIS"/>
    <property type="match status" value="1"/>
</dbReference>
<comment type="subcellular location">
    <subcellularLocation>
        <location evidence="1">Cytoplasm</location>
    </subcellularLocation>
</comment>
<keyword evidence="7" id="KW-0812">Transmembrane</keyword>
<feature type="domain" description="PTS EIIA type-1" evidence="8">
    <location>
        <begin position="77"/>
        <end position="181"/>
    </location>
</feature>
<dbReference type="GO" id="GO:0009401">
    <property type="term" value="P:phosphoenolpyruvate-dependent sugar phosphotransferase system"/>
    <property type="evidence" value="ECO:0007669"/>
    <property type="project" value="UniProtKB-KW"/>
</dbReference>
<keyword evidence="7" id="KW-0472">Membrane</keyword>
<keyword evidence="5" id="KW-0598">Phosphotransferase system</keyword>
<reference evidence="9" key="1">
    <citation type="submission" date="2019-11" db="EMBL/GenBank/DDBJ databases">
        <title>Characterization of Clostridium perfringens isolates from swine manure treated agricultural soils.</title>
        <authorList>
            <person name="Wushke S.T."/>
        </authorList>
    </citation>
    <scope>NUCLEOTIDE SEQUENCE</scope>
    <source>
        <strain evidence="9">X15</strain>
    </source>
</reference>